<reference evidence="3 4" key="1">
    <citation type="submission" date="2020-03" db="EMBL/GenBank/DDBJ databases">
        <title>WGS of actinomycetes isolated from Thailand.</title>
        <authorList>
            <person name="Thawai C."/>
        </authorList>
    </citation>
    <scope>NUCLEOTIDE SEQUENCE [LARGE SCALE GENOMIC DNA]</scope>
    <source>
        <strain evidence="3 4">PRB2-1</strain>
    </source>
</reference>
<comment type="caution">
    <text evidence="3">The sequence shown here is derived from an EMBL/GenBank/DDBJ whole genome shotgun (WGS) entry which is preliminary data.</text>
</comment>
<dbReference type="Gene3D" id="3.90.226.10">
    <property type="entry name" value="2-enoyl-CoA Hydratase, Chain A, domain 1"/>
    <property type="match status" value="1"/>
</dbReference>
<evidence type="ECO:0000313" key="4">
    <source>
        <dbReference type="Proteomes" id="UP000734511"/>
    </source>
</evidence>
<dbReference type="EC" id="4.2.1.17" evidence="3"/>
<dbReference type="EMBL" id="JAATEJ010000010">
    <property type="protein sequence ID" value="NJP44625.1"/>
    <property type="molecule type" value="Genomic_DNA"/>
</dbReference>
<dbReference type="RefSeq" id="WP_167983496.1">
    <property type="nucleotide sequence ID" value="NZ_JAATEJ010000010.1"/>
</dbReference>
<keyword evidence="4" id="KW-1185">Reference proteome</keyword>
<proteinExistence type="inferred from homology"/>
<dbReference type="PANTHER" id="PTHR43684:SF4">
    <property type="entry name" value="ENOYL-COA HYDRATASE_ISOMERASE FAMILY PROTEIN (AFU_ORTHOLOGUE AFUA_1G01890)"/>
    <property type="match status" value="1"/>
</dbReference>
<dbReference type="Gene3D" id="1.10.12.10">
    <property type="entry name" value="Lyase 2-enoyl-coa Hydratase, Chain A, domain 2"/>
    <property type="match status" value="1"/>
</dbReference>
<dbReference type="InterPro" id="IPR014748">
    <property type="entry name" value="Enoyl-CoA_hydra_C"/>
</dbReference>
<dbReference type="NCBIfam" id="NF006109">
    <property type="entry name" value="PRK08260.1"/>
    <property type="match status" value="1"/>
</dbReference>
<comment type="similarity">
    <text evidence="1">Belongs to the enoyl-CoA hydratase/isomerase family.</text>
</comment>
<name>A0ABX0ZNN9_9ACTN</name>
<dbReference type="Proteomes" id="UP000734511">
    <property type="component" value="Unassembled WGS sequence"/>
</dbReference>
<dbReference type="PANTHER" id="PTHR43684">
    <property type="match status" value="1"/>
</dbReference>
<sequence length="298" mass="31170">MTGPYTTIGCTTDDDCAVITLDRPRKLNAFTAVMRDELIAALDAADADDTIRAVVVTGAGRAFCAGADMSDPDRAFTAAPVAAQRPVDMIDGVPRDRGGQLTLRIAACTKPVIAAVNGPAVGLGASMTLAMDARLASTSARFGFVHTRRGLGPEAASSWFLPRVVGVAQALEWMLTAELFDAGEAHRAGLVRSVHEPAELLPAALALARRMTLGTSPAATAMTRRLLWAGLLAPGPERAHLAESHVNHELKLGPDVAEGVAAFLGKRPPAFTTRVPRDLPAHPVGWPPGTPADVQESP</sequence>
<dbReference type="GO" id="GO:0004300">
    <property type="term" value="F:enoyl-CoA hydratase activity"/>
    <property type="evidence" value="ECO:0007669"/>
    <property type="project" value="UniProtKB-EC"/>
</dbReference>
<organism evidence="3 4">
    <name type="scientific">Actinacidiphila epipremni</name>
    <dbReference type="NCBI Taxonomy" id="2053013"/>
    <lineage>
        <taxon>Bacteria</taxon>
        <taxon>Bacillati</taxon>
        <taxon>Actinomycetota</taxon>
        <taxon>Actinomycetes</taxon>
        <taxon>Kitasatosporales</taxon>
        <taxon>Streptomycetaceae</taxon>
        <taxon>Actinacidiphila</taxon>
    </lineage>
</organism>
<dbReference type="SUPFAM" id="SSF52096">
    <property type="entry name" value="ClpP/crotonase"/>
    <property type="match status" value="1"/>
</dbReference>
<dbReference type="InterPro" id="IPR051053">
    <property type="entry name" value="ECH/Chromodomain_protein"/>
</dbReference>
<dbReference type="Pfam" id="PF00378">
    <property type="entry name" value="ECH_1"/>
    <property type="match status" value="1"/>
</dbReference>
<protein>
    <submittedName>
        <fullName evidence="3">Enoyl-CoA hydratase</fullName>
        <ecNumber evidence="3">4.2.1.17</ecNumber>
    </submittedName>
</protein>
<evidence type="ECO:0000256" key="1">
    <source>
        <dbReference type="ARBA" id="ARBA00005254"/>
    </source>
</evidence>
<dbReference type="CDD" id="cd06558">
    <property type="entry name" value="crotonase-like"/>
    <property type="match status" value="1"/>
</dbReference>
<accession>A0ABX0ZNN9</accession>
<gene>
    <name evidence="3" type="ORF">HCN08_14660</name>
</gene>
<evidence type="ECO:0000313" key="3">
    <source>
        <dbReference type="EMBL" id="NJP44625.1"/>
    </source>
</evidence>
<feature type="region of interest" description="Disordered" evidence="2">
    <location>
        <begin position="278"/>
        <end position="298"/>
    </location>
</feature>
<evidence type="ECO:0000256" key="2">
    <source>
        <dbReference type="SAM" id="MobiDB-lite"/>
    </source>
</evidence>
<dbReference type="InterPro" id="IPR029045">
    <property type="entry name" value="ClpP/crotonase-like_dom_sf"/>
</dbReference>
<keyword evidence="3" id="KW-0456">Lyase</keyword>
<dbReference type="InterPro" id="IPR001753">
    <property type="entry name" value="Enoyl-CoA_hydra/iso"/>
</dbReference>